<feature type="transmembrane region" description="Helical" evidence="2">
    <location>
        <begin position="6"/>
        <end position="23"/>
    </location>
</feature>
<dbReference type="InterPro" id="IPR036291">
    <property type="entry name" value="NAD(P)-bd_dom_sf"/>
</dbReference>
<dbReference type="EMBL" id="RYZH01000003">
    <property type="protein sequence ID" value="RUL89342.1"/>
    <property type="molecule type" value="Genomic_DNA"/>
</dbReference>
<gene>
    <name evidence="4" type="ORF">TsocGM_02725</name>
</gene>
<reference evidence="4 5" key="1">
    <citation type="submission" date="2018-12" db="EMBL/GenBank/DDBJ databases">
        <authorList>
            <person name="Toschakov S.V."/>
        </authorList>
    </citation>
    <scope>NUCLEOTIDE SEQUENCE [LARGE SCALE GENOMIC DNA]</scope>
    <source>
        <strain evidence="4 5">GM2012</strain>
    </source>
</reference>
<sequence>MERFGTVAIAGVGLIGGSIGLALRRKGLADRVIGLGRDASRLDEAKGLGAIDCGTTDPARAVAEAEVIVVCTPTDRIATDIKSLAAVAPEHVLITDAGSAKRRIVEAVEGDIRAREVFVGAHPLAGSERRGAVAARADLLDGRVCALTPTGRTPADRIEAARRFWTGLGCRIVVLDPDDHDAALARTSHLPHVVAAALASSVPEHCLELAAGAYRDGTRVVASDADLWVAIFRENAVHLLESVAEFEAALGRFRDAIASDDPETLRSLWVTARERRRSFEDGPPA</sequence>
<keyword evidence="2" id="KW-0472">Membrane</keyword>
<dbReference type="OrthoDB" id="9802008at2"/>
<name>A0A432MPK7_9BACT</name>
<keyword evidence="2" id="KW-1133">Transmembrane helix</keyword>
<dbReference type="Pfam" id="PF20463">
    <property type="entry name" value="PDH_C"/>
    <property type="match status" value="1"/>
</dbReference>
<dbReference type="AlphaFoldDB" id="A0A432MPK7"/>
<dbReference type="SUPFAM" id="SSF48179">
    <property type="entry name" value="6-phosphogluconate dehydrogenase C-terminal domain-like"/>
    <property type="match status" value="1"/>
</dbReference>
<protein>
    <submittedName>
        <fullName evidence="4">Prephenate dehydrogenase/arogenate dehydrogenase family protein</fullName>
    </submittedName>
</protein>
<dbReference type="FunFam" id="3.40.50.720:FF:000208">
    <property type="entry name" value="Prephenate dehydrogenase"/>
    <property type="match status" value="1"/>
</dbReference>
<evidence type="ECO:0000259" key="3">
    <source>
        <dbReference type="PROSITE" id="PS51176"/>
    </source>
</evidence>
<dbReference type="InterPro" id="IPR050812">
    <property type="entry name" value="Preph/Arog_dehydrog"/>
</dbReference>
<comment type="caution">
    <text evidence="4">The sequence shown here is derived from an EMBL/GenBank/DDBJ whole genome shotgun (WGS) entry which is preliminary data.</text>
</comment>
<dbReference type="InterPro" id="IPR003099">
    <property type="entry name" value="Prephen_DH"/>
</dbReference>
<dbReference type="PANTHER" id="PTHR21363:SF0">
    <property type="entry name" value="PREPHENATE DEHYDROGENASE [NADP(+)]"/>
    <property type="match status" value="1"/>
</dbReference>
<dbReference type="GO" id="GO:0008977">
    <property type="term" value="F:prephenate dehydrogenase (NAD+) activity"/>
    <property type="evidence" value="ECO:0007669"/>
    <property type="project" value="InterPro"/>
</dbReference>
<evidence type="ECO:0000256" key="2">
    <source>
        <dbReference type="SAM" id="Phobius"/>
    </source>
</evidence>
<dbReference type="RefSeq" id="WP_126723778.1">
    <property type="nucleotide sequence ID" value="NZ_RYZH01000003.1"/>
</dbReference>
<evidence type="ECO:0000313" key="4">
    <source>
        <dbReference type="EMBL" id="RUL89342.1"/>
    </source>
</evidence>
<dbReference type="Proteomes" id="UP000280296">
    <property type="component" value="Unassembled WGS sequence"/>
</dbReference>
<evidence type="ECO:0000313" key="5">
    <source>
        <dbReference type="Proteomes" id="UP000280296"/>
    </source>
</evidence>
<dbReference type="PANTHER" id="PTHR21363">
    <property type="entry name" value="PREPHENATE DEHYDROGENASE"/>
    <property type="match status" value="1"/>
</dbReference>
<dbReference type="Pfam" id="PF02153">
    <property type="entry name" value="PDH_N"/>
    <property type="match status" value="1"/>
</dbReference>
<dbReference type="InterPro" id="IPR046825">
    <property type="entry name" value="PDH_C"/>
</dbReference>
<dbReference type="InterPro" id="IPR008927">
    <property type="entry name" value="6-PGluconate_DH-like_C_sf"/>
</dbReference>
<proteinExistence type="predicted"/>
<organism evidence="4 5">
    <name type="scientific">Tautonia sociabilis</name>
    <dbReference type="NCBI Taxonomy" id="2080755"/>
    <lineage>
        <taxon>Bacteria</taxon>
        <taxon>Pseudomonadati</taxon>
        <taxon>Planctomycetota</taxon>
        <taxon>Planctomycetia</taxon>
        <taxon>Isosphaerales</taxon>
        <taxon>Isosphaeraceae</taxon>
        <taxon>Tautonia</taxon>
    </lineage>
</organism>
<dbReference type="InterPro" id="IPR046826">
    <property type="entry name" value="PDH_N"/>
</dbReference>
<accession>A0A432MPK7</accession>
<feature type="domain" description="Prephenate/arogenate dehydrogenase" evidence="3">
    <location>
        <begin position="5"/>
        <end position="285"/>
    </location>
</feature>
<dbReference type="GO" id="GO:0004665">
    <property type="term" value="F:prephenate dehydrogenase (NADP+) activity"/>
    <property type="evidence" value="ECO:0007669"/>
    <property type="project" value="InterPro"/>
</dbReference>
<keyword evidence="5" id="KW-1185">Reference proteome</keyword>
<dbReference type="GO" id="GO:0006571">
    <property type="term" value="P:tyrosine biosynthetic process"/>
    <property type="evidence" value="ECO:0007669"/>
    <property type="project" value="InterPro"/>
</dbReference>
<evidence type="ECO:0000256" key="1">
    <source>
        <dbReference type="ARBA" id="ARBA00023002"/>
    </source>
</evidence>
<reference evidence="4 5" key="2">
    <citation type="submission" date="2019-01" db="EMBL/GenBank/DDBJ databases">
        <title>Tautonia sociabilis, a novel thermotolerant planctomycete of Isosphaeraceae family, isolated from a 4000 m deep subterranean habitat.</title>
        <authorList>
            <person name="Kovaleva O.L."/>
            <person name="Elcheninov A.G."/>
            <person name="Van Heerden E."/>
            <person name="Toshchakov S.V."/>
            <person name="Novikov A."/>
            <person name="Bonch-Osmolovskaya E.A."/>
            <person name="Kublanov I.V."/>
        </authorList>
    </citation>
    <scope>NUCLEOTIDE SEQUENCE [LARGE SCALE GENOMIC DNA]</scope>
    <source>
        <strain evidence="4 5">GM2012</strain>
    </source>
</reference>
<keyword evidence="2" id="KW-0812">Transmembrane</keyword>
<dbReference type="PROSITE" id="PS51176">
    <property type="entry name" value="PDH_ADH"/>
    <property type="match status" value="1"/>
</dbReference>
<dbReference type="Gene3D" id="3.40.50.720">
    <property type="entry name" value="NAD(P)-binding Rossmann-like Domain"/>
    <property type="match status" value="1"/>
</dbReference>
<dbReference type="Gene3D" id="1.10.3660.10">
    <property type="entry name" value="6-phosphogluconate dehydrogenase C-terminal like domain"/>
    <property type="match status" value="1"/>
</dbReference>
<dbReference type="SUPFAM" id="SSF51735">
    <property type="entry name" value="NAD(P)-binding Rossmann-fold domains"/>
    <property type="match status" value="1"/>
</dbReference>
<keyword evidence="1" id="KW-0560">Oxidoreductase</keyword>
<dbReference type="GO" id="GO:0070403">
    <property type="term" value="F:NAD+ binding"/>
    <property type="evidence" value="ECO:0007669"/>
    <property type="project" value="InterPro"/>
</dbReference>